<dbReference type="EMBL" id="CP159534">
    <property type="protein sequence ID" value="XCJ70169.1"/>
    <property type="molecule type" value="Genomic_DNA"/>
</dbReference>
<dbReference type="CDD" id="cd05233">
    <property type="entry name" value="SDR_c"/>
    <property type="match status" value="1"/>
</dbReference>
<evidence type="ECO:0000256" key="1">
    <source>
        <dbReference type="ARBA" id="ARBA00006484"/>
    </source>
</evidence>
<dbReference type="PANTHER" id="PTHR43639">
    <property type="entry name" value="OXIDOREDUCTASE, SHORT-CHAIN DEHYDROGENASE/REDUCTASE FAMILY (AFU_ORTHOLOGUE AFUA_5G02870)"/>
    <property type="match status" value="1"/>
</dbReference>
<dbReference type="InterPro" id="IPR020904">
    <property type="entry name" value="Sc_DH/Rdtase_CS"/>
</dbReference>
<dbReference type="InterPro" id="IPR036291">
    <property type="entry name" value="NAD(P)-bd_dom_sf"/>
</dbReference>
<protein>
    <submittedName>
        <fullName evidence="3">SDR family oxidoreductase</fullName>
        <ecNumber evidence="3">1.-.-.-</ecNumber>
    </submittedName>
</protein>
<dbReference type="EC" id="1.-.-.-" evidence="3"/>
<dbReference type="PRINTS" id="PR00081">
    <property type="entry name" value="GDHRDH"/>
</dbReference>
<dbReference type="FunFam" id="3.40.50.720:FF:000084">
    <property type="entry name" value="Short-chain dehydrogenase reductase"/>
    <property type="match status" value="1"/>
</dbReference>
<dbReference type="InterPro" id="IPR002347">
    <property type="entry name" value="SDR_fam"/>
</dbReference>
<reference evidence="3" key="1">
    <citation type="submission" date="2024-06" db="EMBL/GenBank/DDBJ databases">
        <title>Streptomyces sp. strain HUAS MG91 genome sequences.</title>
        <authorList>
            <person name="Mo P."/>
        </authorList>
    </citation>
    <scope>NUCLEOTIDE SEQUENCE</scope>
    <source>
        <strain evidence="3">HUAS MG91</strain>
    </source>
</reference>
<gene>
    <name evidence="3" type="ORF">ABII15_09395</name>
</gene>
<dbReference type="Pfam" id="PF13561">
    <property type="entry name" value="adh_short_C2"/>
    <property type="match status" value="1"/>
</dbReference>
<dbReference type="PROSITE" id="PS00061">
    <property type="entry name" value="ADH_SHORT"/>
    <property type="match status" value="1"/>
</dbReference>
<dbReference type="PRINTS" id="PR00080">
    <property type="entry name" value="SDRFAMILY"/>
</dbReference>
<evidence type="ECO:0000313" key="3">
    <source>
        <dbReference type="EMBL" id="XCJ70169.1"/>
    </source>
</evidence>
<evidence type="ECO:0000256" key="2">
    <source>
        <dbReference type="ARBA" id="ARBA00023002"/>
    </source>
</evidence>
<dbReference type="GO" id="GO:0016491">
    <property type="term" value="F:oxidoreductase activity"/>
    <property type="evidence" value="ECO:0007669"/>
    <property type="project" value="UniProtKB-KW"/>
</dbReference>
<comment type="similarity">
    <text evidence="1">Belongs to the short-chain dehydrogenases/reductases (SDR) family.</text>
</comment>
<organism evidence="3">
    <name type="scientific">Streptomyces tabacisoli</name>
    <dbReference type="NCBI Taxonomy" id="3156398"/>
    <lineage>
        <taxon>Bacteria</taxon>
        <taxon>Bacillati</taxon>
        <taxon>Actinomycetota</taxon>
        <taxon>Actinomycetes</taxon>
        <taxon>Kitasatosporales</taxon>
        <taxon>Streptomycetaceae</taxon>
        <taxon>Streptomyces</taxon>
    </lineage>
</organism>
<dbReference type="SUPFAM" id="SSF51735">
    <property type="entry name" value="NAD(P)-binding Rossmann-fold domains"/>
    <property type="match status" value="1"/>
</dbReference>
<dbReference type="KEGG" id="stac:ABII15_09395"/>
<dbReference type="Gene3D" id="3.40.50.720">
    <property type="entry name" value="NAD(P)-binding Rossmann-like Domain"/>
    <property type="match status" value="1"/>
</dbReference>
<accession>A0AAU8INR3</accession>
<proteinExistence type="inferred from homology"/>
<dbReference type="AlphaFoldDB" id="A0AAU8INR3"/>
<sequence length="254" mass="25899">MTSVNLPESGRRVLVSGASRGLGRALAQAFAAGGDRVAVHYGSREAEARATLDSLTGTGHVLVGGDLADPAGAAAIAGRAAEGLGGIDVLVNNAAVNLPHPPATTSYEEWSELWQRHVAVNLLGTAHLSHLAAHRMIEQGTGGRIVNVGSRGAFKGEPDHPAYGATKAAVHALGQSLAVALAPHGIGVASVAPGFIETERVAHRLTDEVRAQSPFGRVASAEEIAGAVLWLASPGAQWASGTVLDLNGASYLRT</sequence>
<name>A0AAU8INR3_9ACTN</name>
<dbReference type="RefSeq" id="WP_353941824.1">
    <property type="nucleotide sequence ID" value="NZ_CP159534.1"/>
</dbReference>
<keyword evidence="2 3" id="KW-0560">Oxidoreductase</keyword>
<dbReference type="PANTHER" id="PTHR43639:SF1">
    <property type="entry name" value="SHORT-CHAIN DEHYDROGENASE_REDUCTASE FAMILY PROTEIN"/>
    <property type="match status" value="1"/>
</dbReference>